<evidence type="ECO:0000259" key="2">
    <source>
        <dbReference type="Pfam" id="PF20266"/>
    </source>
</evidence>
<sequence length="990" mass="114167">MGNSKSKKAQKEPDKFFERERWKEQKREEKRKKVVNHANRRGGLKEPPVTPTVLAPPPPGPGPPPAPQHVRSYDEEALDRMRYQLHNDSDAFLLNNILLSVQFFENFEREVYQIKNNPISERENLINEAMVRQNKHVFFADRLQECVHEHVSYQRSRGQTEPLSAPRLFVIYDNMEASEPGDTSDYSAVLDAPFYKLGIEDCKEPGYAKLKKIEVLESTLQKENEMIDIKKPDSDDDSIYTDSEKESINSDDCPYSVNKGEDLLHHIKSKLESNDLYVASEPKASPDMTAVVGRRFSGPVKQVSLQVTKSNISNINRLRKNNSVVIEENETNLVDRKGIYDESVMPRKSILKTHRRLSGPNKDMKYVSTEMRKAYSENTLAEDTETSGYRSNSSSRQTESSETESDYGYSTITESATPKRIELSLQSNYSLTSGALPDDSWTPVDVKALGEWSDDDDDEIDVASKSSLSPNLFERSYYLNSLKFMNNFVDSFIISLGSGLGLSTDEVNSALTQGASIYCNSVKNGSKIGYEIFPALVAAWPNAANQWIIRERRIIQNPRTNFSYQWPTKYMVNKAVGFGCLLVPIGFRPKRGQNPAQTLQWKLIFPAAERYLESCLAHSHMRCYLFTLALHKTFMEKEQAKIGIDASHIKNHLFWQCEDNYAKWPEDRLGETLRLFLRSFYVHFGQSRMPNYFVDTCNEFKSIPKPMLLKLQRRLADILEAPVMHVLHSLDKIKYNKRDFYPTLNCQRLYDILTCKNPLRIINPNIPSVVPSYQNDSSDSDDDTEINFWDKAKAQDKHYQWKKERQRQMQERRKAQMNVKKKSLAKLDREIKPNIILPAKMETERRRLVLEFFIPHFIAMARSSERFDSIRQAVIYLEQAQRLCTLLLEEPGGDNTANEYLDVIHDKLTDCQRKLVKQMNKLPSRQESNLDRNMYRVARKQRPQFENQNQPSPSDYPGIQPFSFVDVHVDGSGHSDHLKLNDIIGEESKL</sequence>
<feature type="compositionally biased region" description="Basic and acidic residues" evidence="1">
    <location>
        <begin position="9"/>
        <end position="28"/>
    </location>
</feature>
<dbReference type="SMART" id="SM01265">
    <property type="entry name" value="Mab-21"/>
    <property type="match status" value="1"/>
</dbReference>
<dbReference type="Gene3D" id="1.10.1410.40">
    <property type="match status" value="1"/>
</dbReference>
<feature type="region of interest" description="Disordered" evidence="1">
    <location>
        <begin position="230"/>
        <end position="251"/>
    </location>
</feature>
<feature type="compositionally biased region" description="Pro residues" evidence="1">
    <location>
        <begin position="48"/>
        <end position="67"/>
    </location>
</feature>
<organism evidence="3 4">
    <name type="scientific">Trichoplusia ni</name>
    <name type="common">Cabbage looper</name>
    <dbReference type="NCBI Taxonomy" id="7111"/>
    <lineage>
        <taxon>Eukaryota</taxon>
        <taxon>Metazoa</taxon>
        <taxon>Ecdysozoa</taxon>
        <taxon>Arthropoda</taxon>
        <taxon>Hexapoda</taxon>
        <taxon>Insecta</taxon>
        <taxon>Pterygota</taxon>
        <taxon>Neoptera</taxon>
        <taxon>Endopterygota</taxon>
        <taxon>Lepidoptera</taxon>
        <taxon>Glossata</taxon>
        <taxon>Ditrysia</taxon>
        <taxon>Noctuoidea</taxon>
        <taxon>Noctuidae</taxon>
        <taxon>Plusiinae</taxon>
        <taxon>Trichoplusia</taxon>
    </lineage>
</organism>
<dbReference type="RefSeq" id="XP_026742723.1">
    <property type="nucleotide sequence ID" value="XM_026886922.1"/>
</dbReference>
<dbReference type="KEGG" id="tnl:113504559"/>
<proteinExistence type="predicted"/>
<accession>A0A7E5WPS1</accession>
<feature type="compositionally biased region" description="Basic residues" evidence="1">
    <location>
        <begin position="29"/>
        <end position="42"/>
    </location>
</feature>
<dbReference type="FunCoup" id="A0A7E5WPS1">
    <property type="interactions" value="1"/>
</dbReference>
<dbReference type="PANTHER" id="PTHR10656">
    <property type="entry name" value="CELL FATE DETERMINING PROTEIN MAB21-RELATED"/>
    <property type="match status" value="1"/>
</dbReference>
<dbReference type="InterPro" id="IPR046906">
    <property type="entry name" value="Mab-21_HhH/H2TH-like"/>
</dbReference>
<dbReference type="Proteomes" id="UP000322000">
    <property type="component" value="Chromosome 22"/>
</dbReference>
<evidence type="ECO:0000313" key="4">
    <source>
        <dbReference type="RefSeq" id="XP_026742723.1"/>
    </source>
</evidence>
<keyword evidence="3" id="KW-1185">Reference proteome</keyword>
<reference evidence="4" key="1">
    <citation type="submission" date="2025-08" db="UniProtKB">
        <authorList>
            <consortium name="RefSeq"/>
        </authorList>
    </citation>
    <scope>IDENTIFICATION</scope>
</reference>
<feature type="region of interest" description="Disordered" evidence="1">
    <location>
        <begin position="375"/>
        <end position="413"/>
    </location>
</feature>
<dbReference type="InterPro" id="IPR024810">
    <property type="entry name" value="MAB21L/cGLR"/>
</dbReference>
<gene>
    <name evidence="4" type="primary">LOC113504559</name>
</gene>
<dbReference type="GeneID" id="113504559"/>
<dbReference type="AlphaFoldDB" id="A0A7E5WPS1"/>
<dbReference type="PANTHER" id="PTHR10656:SF69">
    <property type="entry name" value="MAB-21-LIKE HHH_H2TH-LIKE DOMAIN-CONTAINING PROTEIN"/>
    <property type="match status" value="1"/>
</dbReference>
<evidence type="ECO:0000256" key="1">
    <source>
        <dbReference type="SAM" id="MobiDB-lite"/>
    </source>
</evidence>
<dbReference type="Pfam" id="PF20266">
    <property type="entry name" value="Mab-21_C"/>
    <property type="match status" value="1"/>
</dbReference>
<feature type="compositionally biased region" description="Low complexity" evidence="1">
    <location>
        <begin position="390"/>
        <end position="400"/>
    </location>
</feature>
<dbReference type="OrthoDB" id="6112914at2759"/>
<dbReference type="InParanoid" id="A0A7E5WPS1"/>
<protein>
    <submittedName>
        <fullName evidence="4">Uncharacterized protein LOC113504559</fullName>
    </submittedName>
</protein>
<feature type="domain" description="Mab-21-like HhH/H2TH-like" evidence="2">
    <location>
        <begin position="632"/>
        <end position="713"/>
    </location>
</feature>
<name>A0A7E5WPS1_TRINI</name>
<feature type="region of interest" description="Disordered" evidence="1">
    <location>
        <begin position="1"/>
        <end position="72"/>
    </location>
</feature>
<evidence type="ECO:0000313" key="3">
    <source>
        <dbReference type="Proteomes" id="UP000322000"/>
    </source>
</evidence>